<evidence type="ECO:0000256" key="5">
    <source>
        <dbReference type="PROSITE-ProRule" id="PRU00284"/>
    </source>
</evidence>
<dbReference type="InterPro" id="IPR024478">
    <property type="entry name" value="HlyB_4HB_MCP"/>
</dbReference>
<accession>A0A919W3M9</accession>
<dbReference type="GO" id="GO:0016020">
    <property type="term" value="C:membrane"/>
    <property type="evidence" value="ECO:0007669"/>
    <property type="project" value="InterPro"/>
</dbReference>
<reference evidence="9 10" key="1">
    <citation type="submission" date="2021-03" db="EMBL/GenBank/DDBJ databases">
        <title>Whole genome shotgun sequence of Actinoplanes toevensis NBRC 105298.</title>
        <authorList>
            <person name="Komaki H."/>
            <person name="Tamura T."/>
        </authorList>
    </citation>
    <scope>NUCLEOTIDE SEQUENCE [LARGE SCALE GENOMIC DNA]</scope>
    <source>
        <strain evidence="9 10">NBRC 105298</strain>
    </source>
</reference>
<dbReference type="PROSITE" id="PS50885">
    <property type="entry name" value="HAMP"/>
    <property type="match status" value="1"/>
</dbReference>
<dbReference type="PANTHER" id="PTHR32089">
    <property type="entry name" value="METHYL-ACCEPTING CHEMOTAXIS PROTEIN MCPB"/>
    <property type="match status" value="1"/>
</dbReference>
<sequence>MTVANLRLLTDRRVGTKIMFAVGVVAAFGMVDGGYALSSLAATNDQVKAVYGHNRELNSIGNLRAAVNRSWLGLDDYLLAASDADRSTAKTAMDDADTQAIAYAKEYESYSIGPDAQTSLDGFQTAWTAYDTLVTGRVLPVAGNAAAVSKIRGGDLATVMKAVRSNLTTLAGLTVEAGAAQMATAEDRYQATKRWVLVLVTGSTILAVGLAVVAARLIVTPLSRCVDALERIGRGDLTARVAVESRDEVGRMSAALNDTAEAVAGMVGRIQDSSTVLASASEQLSSVSLELSASAEETSAQVGTVSEAADRVSHNVRTVSAGADEMGVSIREIANNANEAAGVAGEAARTVHDTNAGVARLGDASAQIGTVVAMITSIAEQTNLLALNATIEAARAGEAGKGFAVVASEVKDLAQETARATQEITAQVSAIQAESGNAVEAIQKIGTVITTISDYTTTIATAVEEQTATTAEISRSVGHAAEGASSIAETIAGVAEAARQVTDGATETQQTAADLARTAAELQATVATYQI</sequence>
<organism evidence="9 10">
    <name type="scientific">Paractinoplanes toevensis</name>
    <dbReference type="NCBI Taxonomy" id="571911"/>
    <lineage>
        <taxon>Bacteria</taxon>
        <taxon>Bacillati</taxon>
        <taxon>Actinomycetota</taxon>
        <taxon>Actinomycetes</taxon>
        <taxon>Micromonosporales</taxon>
        <taxon>Micromonosporaceae</taxon>
        <taxon>Paractinoplanes</taxon>
    </lineage>
</organism>
<gene>
    <name evidence="9" type="ORF">Ato02nite_067600</name>
</gene>
<protein>
    <recommendedName>
        <fullName evidence="11">Methyl-accepting chemotaxis protein</fullName>
    </recommendedName>
</protein>
<proteinExistence type="inferred from homology"/>
<dbReference type="Proteomes" id="UP000677082">
    <property type="component" value="Unassembled WGS sequence"/>
</dbReference>
<evidence type="ECO:0000256" key="1">
    <source>
        <dbReference type="ARBA" id="ARBA00022692"/>
    </source>
</evidence>
<dbReference type="Pfam" id="PF00672">
    <property type="entry name" value="HAMP"/>
    <property type="match status" value="1"/>
</dbReference>
<evidence type="ECO:0000259" key="7">
    <source>
        <dbReference type="PROSITE" id="PS50111"/>
    </source>
</evidence>
<evidence type="ECO:0000256" key="2">
    <source>
        <dbReference type="ARBA" id="ARBA00022989"/>
    </source>
</evidence>
<keyword evidence="2 6" id="KW-1133">Transmembrane helix</keyword>
<dbReference type="InterPro" id="IPR004090">
    <property type="entry name" value="Chemotax_Me-accpt_rcpt"/>
</dbReference>
<dbReference type="Pfam" id="PF00015">
    <property type="entry name" value="MCPsignal"/>
    <property type="match status" value="1"/>
</dbReference>
<dbReference type="CDD" id="cd06225">
    <property type="entry name" value="HAMP"/>
    <property type="match status" value="1"/>
</dbReference>
<keyword evidence="3 5" id="KW-0807">Transducer</keyword>
<dbReference type="RefSeq" id="WP_246607757.1">
    <property type="nucleotide sequence ID" value="NZ_BOQN01000087.1"/>
</dbReference>
<dbReference type="InterPro" id="IPR004089">
    <property type="entry name" value="MCPsignal_dom"/>
</dbReference>
<feature type="transmembrane region" description="Helical" evidence="6">
    <location>
        <begin position="195"/>
        <end position="219"/>
    </location>
</feature>
<dbReference type="GO" id="GO:0006935">
    <property type="term" value="P:chemotaxis"/>
    <property type="evidence" value="ECO:0007669"/>
    <property type="project" value="InterPro"/>
</dbReference>
<evidence type="ECO:0000259" key="8">
    <source>
        <dbReference type="PROSITE" id="PS50885"/>
    </source>
</evidence>
<dbReference type="Pfam" id="PF12729">
    <property type="entry name" value="4HB_MCP_1"/>
    <property type="match status" value="1"/>
</dbReference>
<dbReference type="AlphaFoldDB" id="A0A919W3M9"/>
<comment type="caution">
    <text evidence="9">The sequence shown here is derived from an EMBL/GenBank/DDBJ whole genome shotgun (WGS) entry which is preliminary data.</text>
</comment>
<evidence type="ECO:0000256" key="6">
    <source>
        <dbReference type="SAM" id="Phobius"/>
    </source>
</evidence>
<dbReference type="PANTHER" id="PTHR32089:SF112">
    <property type="entry name" value="LYSOZYME-LIKE PROTEIN-RELATED"/>
    <property type="match status" value="1"/>
</dbReference>
<keyword evidence="10" id="KW-1185">Reference proteome</keyword>
<dbReference type="InterPro" id="IPR003660">
    <property type="entry name" value="HAMP_dom"/>
</dbReference>
<keyword evidence="6" id="KW-0472">Membrane</keyword>
<keyword evidence="1 6" id="KW-0812">Transmembrane</keyword>
<evidence type="ECO:0000256" key="3">
    <source>
        <dbReference type="ARBA" id="ARBA00023224"/>
    </source>
</evidence>
<dbReference type="PROSITE" id="PS50111">
    <property type="entry name" value="CHEMOTAXIS_TRANSDUC_2"/>
    <property type="match status" value="1"/>
</dbReference>
<evidence type="ECO:0008006" key="11">
    <source>
        <dbReference type="Google" id="ProtNLM"/>
    </source>
</evidence>
<comment type="similarity">
    <text evidence="4">Belongs to the methyl-accepting chemotaxis (MCP) protein family.</text>
</comment>
<dbReference type="GO" id="GO:0004888">
    <property type="term" value="F:transmembrane signaling receptor activity"/>
    <property type="evidence" value="ECO:0007669"/>
    <property type="project" value="InterPro"/>
</dbReference>
<dbReference type="Gene3D" id="1.10.287.950">
    <property type="entry name" value="Methyl-accepting chemotaxis protein"/>
    <property type="match status" value="1"/>
</dbReference>
<feature type="domain" description="Methyl-accepting transducer" evidence="7">
    <location>
        <begin position="273"/>
        <end position="516"/>
    </location>
</feature>
<evidence type="ECO:0000313" key="9">
    <source>
        <dbReference type="EMBL" id="GIM94967.1"/>
    </source>
</evidence>
<dbReference type="GO" id="GO:0007165">
    <property type="term" value="P:signal transduction"/>
    <property type="evidence" value="ECO:0007669"/>
    <property type="project" value="UniProtKB-KW"/>
</dbReference>
<evidence type="ECO:0000256" key="4">
    <source>
        <dbReference type="ARBA" id="ARBA00029447"/>
    </source>
</evidence>
<dbReference type="PRINTS" id="PR00260">
    <property type="entry name" value="CHEMTRNSDUCR"/>
</dbReference>
<evidence type="ECO:0000313" key="10">
    <source>
        <dbReference type="Proteomes" id="UP000677082"/>
    </source>
</evidence>
<dbReference type="SUPFAM" id="SSF58104">
    <property type="entry name" value="Methyl-accepting chemotaxis protein (MCP) signaling domain"/>
    <property type="match status" value="1"/>
</dbReference>
<dbReference type="SMART" id="SM00283">
    <property type="entry name" value="MA"/>
    <property type="match status" value="1"/>
</dbReference>
<feature type="transmembrane region" description="Helical" evidence="6">
    <location>
        <begin position="18"/>
        <end position="38"/>
    </location>
</feature>
<feature type="domain" description="HAMP" evidence="8">
    <location>
        <begin position="216"/>
        <end position="268"/>
    </location>
</feature>
<name>A0A919W3M9_9ACTN</name>
<dbReference type="SMART" id="SM00304">
    <property type="entry name" value="HAMP"/>
    <property type="match status" value="1"/>
</dbReference>
<dbReference type="EMBL" id="BOQN01000087">
    <property type="protein sequence ID" value="GIM94967.1"/>
    <property type="molecule type" value="Genomic_DNA"/>
</dbReference>